<dbReference type="RefSeq" id="XP_028483005.1">
    <property type="nucleotide sequence ID" value="XM_028633320.1"/>
</dbReference>
<dbReference type="CDD" id="cd02024">
    <property type="entry name" value="NRK1"/>
    <property type="match status" value="1"/>
</dbReference>
<organism evidence="2 3">
    <name type="scientific">Byssochlamys spectabilis</name>
    <name type="common">Paecilomyces variotii</name>
    <dbReference type="NCBI Taxonomy" id="264951"/>
    <lineage>
        <taxon>Eukaryota</taxon>
        <taxon>Fungi</taxon>
        <taxon>Dikarya</taxon>
        <taxon>Ascomycota</taxon>
        <taxon>Pezizomycotina</taxon>
        <taxon>Eurotiomycetes</taxon>
        <taxon>Eurotiomycetidae</taxon>
        <taxon>Eurotiales</taxon>
        <taxon>Thermoascaceae</taxon>
        <taxon>Paecilomyces</taxon>
    </lineage>
</organism>
<feature type="region of interest" description="Disordered" evidence="1">
    <location>
        <begin position="1"/>
        <end position="20"/>
    </location>
</feature>
<name>A0A443HNJ9_BYSSP</name>
<dbReference type="EMBL" id="RCNU01000010">
    <property type="protein sequence ID" value="RWQ93360.1"/>
    <property type="molecule type" value="Genomic_DNA"/>
</dbReference>
<feature type="region of interest" description="Disordered" evidence="1">
    <location>
        <begin position="197"/>
        <end position="262"/>
    </location>
</feature>
<evidence type="ECO:0000313" key="2">
    <source>
        <dbReference type="EMBL" id="RWQ93360.1"/>
    </source>
</evidence>
<evidence type="ECO:0008006" key="4">
    <source>
        <dbReference type="Google" id="ProtNLM"/>
    </source>
</evidence>
<evidence type="ECO:0000256" key="1">
    <source>
        <dbReference type="SAM" id="MobiDB-lite"/>
    </source>
</evidence>
<dbReference type="SUPFAM" id="SSF52540">
    <property type="entry name" value="P-loop containing nucleoside triphosphate hydrolases"/>
    <property type="match status" value="1"/>
</dbReference>
<accession>A0A443HNJ9</accession>
<keyword evidence="3" id="KW-1185">Reference proteome</keyword>
<dbReference type="PANTHER" id="PTHR10285">
    <property type="entry name" value="URIDINE KINASE"/>
    <property type="match status" value="1"/>
</dbReference>
<protein>
    <recommendedName>
        <fullName evidence="4">Nicotinamide riboside kinase</fullName>
    </recommendedName>
</protein>
<dbReference type="Proteomes" id="UP000283841">
    <property type="component" value="Unassembled WGS sequence"/>
</dbReference>
<feature type="compositionally biased region" description="Basic and acidic residues" evidence="1">
    <location>
        <begin position="215"/>
        <end position="251"/>
    </location>
</feature>
<dbReference type="VEuPathDB" id="FungiDB:C8Q69DRAFT_513688"/>
<sequence length="350" mass="38847">MTMSEETENQPETIIVGLSGPSSSGKTTLARLLRTAFSVHGMKTFIIHEDDFYLPDDRIPYTTTPSGKVVQDWDTVEAINVPLLASTLAYVRRHGALPPELPSKEDQNDATHSGVDDATLEKIHTEIERKLDGLVGVGSGSGKGNGKLTIAFLEGFLLFAPPKSEQPDHILRVIHENIHLHLFLPAPYDIVKSRREKRSGYVTSGPAPPPVSQDQIREQDSEKKQTSKAQSKEEADQRNHETDVRDMETPEQHQPPQNFWTDPPGYVDDIVWPRYVRDHAWLLLPEPGKEGEVGSDETETKIKRIGNGANVRTDAGVAVAPGNGTWPMSQVLEWAVDKVSKFLEEKQGRA</sequence>
<dbReference type="InterPro" id="IPR027417">
    <property type="entry name" value="P-loop_NTPase"/>
</dbReference>
<dbReference type="Gene3D" id="3.40.50.300">
    <property type="entry name" value="P-loop containing nucleotide triphosphate hydrolases"/>
    <property type="match status" value="1"/>
</dbReference>
<reference evidence="2 3" key="1">
    <citation type="journal article" date="2018" name="Front. Microbiol.">
        <title>Genomic and genetic insights into a cosmopolitan fungus, Paecilomyces variotii (Eurotiales).</title>
        <authorList>
            <person name="Urquhart A.S."/>
            <person name="Mondo S.J."/>
            <person name="Makela M.R."/>
            <person name="Hane J.K."/>
            <person name="Wiebenga A."/>
            <person name="He G."/>
            <person name="Mihaltcheva S."/>
            <person name="Pangilinan J."/>
            <person name="Lipzen A."/>
            <person name="Barry K."/>
            <person name="de Vries R.P."/>
            <person name="Grigoriev I.V."/>
            <person name="Idnurm A."/>
        </authorList>
    </citation>
    <scope>NUCLEOTIDE SEQUENCE [LARGE SCALE GENOMIC DNA]</scope>
    <source>
        <strain evidence="2 3">CBS 101075</strain>
    </source>
</reference>
<dbReference type="STRING" id="264951.A0A443HNJ9"/>
<evidence type="ECO:0000313" key="3">
    <source>
        <dbReference type="Proteomes" id="UP000283841"/>
    </source>
</evidence>
<gene>
    <name evidence="2" type="ORF">C8Q69DRAFT_513688</name>
</gene>
<comment type="caution">
    <text evidence="2">The sequence shown here is derived from an EMBL/GenBank/DDBJ whole genome shotgun (WGS) entry which is preliminary data.</text>
</comment>
<proteinExistence type="predicted"/>
<dbReference type="GeneID" id="39602597"/>
<dbReference type="AlphaFoldDB" id="A0A443HNJ9"/>